<dbReference type="Proteomes" id="UP000198565">
    <property type="component" value="Unassembled WGS sequence"/>
</dbReference>
<gene>
    <name evidence="1" type="ORF">SAMN04487943_101280</name>
</gene>
<dbReference type="AlphaFoldDB" id="A0A1I4H814"/>
<evidence type="ECO:0000313" key="2">
    <source>
        <dbReference type="Proteomes" id="UP000198565"/>
    </source>
</evidence>
<protein>
    <submittedName>
        <fullName evidence="1">Uncharacterized protein</fullName>
    </submittedName>
</protein>
<sequence>MQQRSMHILDREIGQSFVYYEDEIEDLTNRDLHPLKHHLRKRMHLIQHGAYDKAPTE</sequence>
<name>A0A1I4H814_9BACI</name>
<proteinExistence type="predicted"/>
<reference evidence="2" key="1">
    <citation type="submission" date="2016-10" db="EMBL/GenBank/DDBJ databases">
        <authorList>
            <person name="Varghese N."/>
            <person name="Submissions S."/>
        </authorList>
    </citation>
    <scope>NUCLEOTIDE SEQUENCE [LARGE SCALE GENOMIC DNA]</scope>
    <source>
        <strain evidence="2">CGMCC 1.4250</strain>
    </source>
</reference>
<organism evidence="1 2">
    <name type="scientific">Gracilibacillus orientalis</name>
    <dbReference type="NCBI Taxonomy" id="334253"/>
    <lineage>
        <taxon>Bacteria</taxon>
        <taxon>Bacillati</taxon>
        <taxon>Bacillota</taxon>
        <taxon>Bacilli</taxon>
        <taxon>Bacillales</taxon>
        <taxon>Bacillaceae</taxon>
        <taxon>Gracilibacillus</taxon>
    </lineage>
</organism>
<evidence type="ECO:0000313" key="1">
    <source>
        <dbReference type="EMBL" id="SFL38418.1"/>
    </source>
</evidence>
<dbReference type="EMBL" id="FOTR01000001">
    <property type="protein sequence ID" value="SFL38418.1"/>
    <property type="molecule type" value="Genomic_DNA"/>
</dbReference>
<accession>A0A1I4H814</accession>
<dbReference type="RefSeq" id="WP_175495272.1">
    <property type="nucleotide sequence ID" value="NZ_FOTR01000001.1"/>
</dbReference>
<keyword evidence="2" id="KW-1185">Reference proteome</keyword>